<evidence type="ECO:0008006" key="4">
    <source>
        <dbReference type="Google" id="ProtNLM"/>
    </source>
</evidence>
<sequence length="369" mass="40801">MAFTLGPIPEQNERMPKYYDDKHHTPPLFVTGDRVLLKSSRDDLRLGVQDRIAGKWKMHNVFHIDLLEPVPPQSRFENRHVPKSLREDVVWGIGYEVEAILEADWIKAEPRSKLKLQYLLKRKDYETPTWEISDGGLDDLQEVFYSVRRRLSHGIRDHGRGHPGPEEGAPEDVIQTSPNATLAAALGEVGAFAHLVVTGAVPGGECAHDAFIVKHLDVFPDEHETVDGVTCFVGENAELFGSTQEREAFWNRNVTCRCVSPHSIQSPVISAVPRGSKLTVSSVKRPYTDMGRMASSRPCKRVHWRFIRAGLTDGKRAFHHNLGVGGNIEVVGFASHHREGGSGEGADVAGLGDTASGRSLNRSASEAAR</sequence>
<dbReference type="Proteomes" id="UP000620104">
    <property type="component" value="Unassembled WGS sequence"/>
</dbReference>
<accession>A0A8H3YIU2</accession>
<feature type="compositionally biased region" description="Polar residues" evidence="1">
    <location>
        <begin position="356"/>
        <end position="369"/>
    </location>
</feature>
<dbReference type="OrthoDB" id="3341476at2759"/>
<evidence type="ECO:0000256" key="1">
    <source>
        <dbReference type="SAM" id="MobiDB-lite"/>
    </source>
</evidence>
<comment type="caution">
    <text evidence="2">The sequence shown here is derived from an EMBL/GenBank/DDBJ whole genome shotgun (WGS) entry which is preliminary data.</text>
</comment>
<name>A0A8H3YIU2_9TREE</name>
<dbReference type="EMBL" id="BLZA01000046">
    <property type="protein sequence ID" value="GHJ89517.1"/>
    <property type="molecule type" value="Genomic_DNA"/>
</dbReference>
<dbReference type="AlphaFoldDB" id="A0A8H3YIU2"/>
<proteinExistence type="predicted"/>
<protein>
    <recommendedName>
        <fullName evidence="4">Chromo domain-containing protein</fullName>
    </recommendedName>
</protein>
<keyword evidence="3" id="KW-1185">Reference proteome</keyword>
<evidence type="ECO:0000313" key="2">
    <source>
        <dbReference type="EMBL" id="GHJ89517.1"/>
    </source>
</evidence>
<evidence type="ECO:0000313" key="3">
    <source>
        <dbReference type="Proteomes" id="UP000620104"/>
    </source>
</evidence>
<gene>
    <name evidence="2" type="ORF">NliqN6_5919</name>
</gene>
<feature type="region of interest" description="Disordered" evidence="1">
    <location>
        <begin position="339"/>
        <end position="369"/>
    </location>
</feature>
<organism evidence="2 3">
    <name type="scientific">Naganishia liquefaciens</name>
    <dbReference type="NCBI Taxonomy" id="104408"/>
    <lineage>
        <taxon>Eukaryota</taxon>
        <taxon>Fungi</taxon>
        <taxon>Dikarya</taxon>
        <taxon>Basidiomycota</taxon>
        <taxon>Agaricomycotina</taxon>
        <taxon>Tremellomycetes</taxon>
        <taxon>Filobasidiales</taxon>
        <taxon>Filobasidiaceae</taxon>
        <taxon>Naganishia</taxon>
    </lineage>
</organism>
<reference evidence="2" key="1">
    <citation type="submission" date="2020-07" db="EMBL/GenBank/DDBJ databases">
        <title>Draft Genome Sequence of a Deep-Sea Yeast, Naganishia (Cryptococcus) liquefaciens strain N6.</title>
        <authorList>
            <person name="Han Y.W."/>
            <person name="Kajitani R."/>
            <person name="Morimoto H."/>
            <person name="Parhat M."/>
            <person name="Tsubouchi H."/>
            <person name="Bakenova O."/>
            <person name="Ogata M."/>
            <person name="Argunhan B."/>
            <person name="Aoki R."/>
            <person name="Kajiwara S."/>
            <person name="Itoh T."/>
            <person name="Iwasaki H."/>
        </authorList>
    </citation>
    <scope>NUCLEOTIDE SEQUENCE</scope>
    <source>
        <strain evidence="2">N6</strain>
    </source>
</reference>